<accession>A0ABW5ZYK6</accession>
<comment type="caution">
    <text evidence="2">The sequence shown here is derived from an EMBL/GenBank/DDBJ whole genome shotgun (WGS) entry which is preliminary data.</text>
</comment>
<dbReference type="RefSeq" id="WP_194506293.1">
    <property type="nucleotide sequence ID" value="NZ_JADILU010000001.1"/>
</dbReference>
<reference evidence="3" key="1">
    <citation type="journal article" date="2019" name="Int. J. Syst. Evol. Microbiol.">
        <title>The Global Catalogue of Microorganisms (GCM) 10K type strain sequencing project: providing services to taxonomists for standard genome sequencing and annotation.</title>
        <authorList>
            <consortium name="The Broad Institute Genomics Platform"/>
            <consortium name="The Broad Institute Genome Sequencing Center for Infectious Disease"/>
            <person name="Wu L."/>
            <person name="Ma J."/>
        </authorList>
    </citation>
    <scope>NUCLEOTIDE SEQUENCE [LARGE SCALE GENOMIC DNA]</scope>
    <source>
        <strain evidence="3">KCTC 32514</strain>
    </source>
</reference>
<keyword evidence="1" id="KW-0812">Transmembrane</keyword>
<feature type="transmembrane region" description="Helical" evidence="1">
    <location>
        <begin position="12"/>
        <end position="32"/>
    </location>
</feature>
<keyword evidence="1" id="KW-1133">Transmembrane helix</keyword>
<proteinExistence type="predicted"/>
<gene>
    <name evidence="2" type="ORF">ACFS29_14425</name>
</gene>
<name>A0ABW5ZYK6_9FLAO</name>
<evidence type="ECO:0000256" key="1">
    <source>
        <dbReference type="SAM" id="Phobius"/>
    </source>
</evidence>
<dbReference type="Proteomes" id="UP001597548">
    <property type="component" value="Unassembled WGS sequence"/>
</dbReference>
<evidence type="ECO:0000313" key="2">
    <source>
        <dbReference type="EMBL" id="MFD2916847.1"/>
    </source>
</evidence>
<protein>
    <submittedName>
        <fullName evidence="2">Uncharacterized protein</fullName>
    </submittedName>
</protein>
<keyword evidence="1" id="KW-0472">Membrane</keyword>
<dbReference type="EMBL" id="JBHUOS010000010">
    <property type="protein sequence ID" value="MFD2916847.1"/>
    <property type="molecule type" value="Genomic_DNA"/>
</dbReference>
<evidence type="ECO:0000313" key="3">
    <source>
        <dbReference type="Proteomes" id="UP001597548"/>
    </source>
</evidence>
<organism evidence="2 3">
    <name type="scientific">Psychroserpens luteus</name>
    <dbReference type="NCBI Taxonomy" id="1434066"/>
    <lineage>
        <taxon>Bacteria</taxon>
        <taxon>Pseudomonadati</taxon>
        <taxon>Bacteroidota</taxon>
        <taxon>Flavobacteriia</taxon>
        <taxon>Flavobacteriales</taxon>
        <taxon>Flavobacteriaceae</taxon>
        <taxon>Psychroserpens</taxon>
    </lineage>
</organism>
<sequence length="422" mass="47312">MIWFKVKAGALQMTLFIGVIIALILTAFILLVHIHNRFKIQANFIIETTKNADNGIHYALNNNISLNDTTSVSLIDEDYKSLKLNRDFWGVFERVTSVSKIKNNRIEKSALIGGLSIYNQRLALYVQDNNKPLVLVGKTRIEGLTYLPKRGVKSGTISGESYYGTQLIYGSQRTARALPKIISETVTQIQSIEKTISNIKENQYLNIREGGVYKNSFFKPTLILFSNSEINLNAITLIGNIIIQSKRKIVVESSSVLRDVILIAPEVEIQNDVKGNLQAFASEELLLGERIILDYPSAIILNEKTDATNSKIKNSKHLVIGSNSKIKGLVLFLGQTKPNNYDVQLELKENASITGEVYCNQNFELKGTVLGSVYTNNFIARQFGSVYQNHIYYGKIIANDLPKEYVGLSFGNSKKGVIKWLY</sequence>
<keyword evidence="3" id="KW-1185">Reference proteome</keyword>